<dbReference type="Gene3D" id="3.30.420.10">
    <property type="entry name" value="Ribonuclease H-like superfamily/Ribonuclease H"/>
    <property type="match status" value="1"/>
</dbReference>
<dbReference type="InterPro" id="IPR036397">
    <property type="entry name" value="RNaseH_sf"/>
</dbReference>
<evidence type="ECO:0000313" key="2">
    <source>
        <dbReference type="EMBL" id="WOL08925.1"/>
    </source>
</evidence>
<dbReference type="Pfam" id="PF13456">
    <property type="entry name" value="RVT_3"/>
    <property type="match status" value="1"/>
</dbReference>
<keyword evidence="3" id="KW-1185">Reference proteome</keyword>
<dbReference type="GO" id="GO:0004523">
    <property type="term" value="F:RNA-DNA hybrid ribonuclease activity"/>
    <property type="evidence" value="ECO:0007669"/>
    <property type="project" value="InterPro"/>
</dbReference>
<dbReference type="InterPro" id="IPR044730">
    <property type="entry name" value="RNase_H-like_dom_plant"/>
</dbReference>
<dbReference type="InterPro" id="IPR012337">
    <property type="entry name" value="RNaseH-like_sf"/>
</dbReference>
<dbReference type="GO" id="GO:0003676">
    <property type="term" value="F:nucleic acid binding"/>
    <property type="evidence" value="ECO:0007669"/>
    <property type="project" value="InterPro"/>
</dbReference>
<dbReference type="SUPFAM" id="SSF53098">
    <property type="entry name" value="Ribonuclease H-like"/>
    <property type="match status" value="1"/>
</dbReference>
<feature type="domain" description="RNase H type-1" evidence="1">
    <location>
        <begin position="150"/>
        <end position="269"/>
    </location>
</feature>
<dbReference type="CDD" id="cd06222">
    <property type="entry name" value="RNase_H_like"/>
    <property type="match status" value="1"/>
</dbReference>
<name>A0AAQ3QHZ7_9LILI</name>
<evidence type="ECO:0000259" key="1">
    <source>
        <dbReference type="Pfam" id="PF13456"/>
    </source>
</evidence>
<dbReference type="EMBL" id="CP136894">
    <property type="protein sequence ID" value="WOL08925.1"/>
    <property type="molecule type" value="Genomic_DNA"/>
</dbReference>
<evidence type="ECO:0000313" key="3">
    <source>
        <dbReference type="Proteomes" id="UP001327560"/>
    </source>
</evidence>
<protein>
    <recommendedName>
        <fullName evidence="1">RNase H type-1 domain-containing protein</fullName>
    </recommendedName>
</protein>
<proteinExistence type="predicted"/>
<dbReference type="PANTHER" id="PTHR47723:SF21">
    <property type="entry name" value="POLYNUCLEOTIDYL TRANSFERASE, RIBONUCLEASE H-LIKE SUPERFAMILY PROTEIN"/>
    <property type="match status" value="1"/>
</dbReference>
<dbReference type="AlphaFoldDB" id="A0AAQ3QHZ7"/>
<organism evidence="2 3">
    <name type="scientific">Canna indica</name>
    <name type="common">Indian-shot</name>
    <dbReference type="NCBI Taxonomy" id="4628"/>
    <lineage>
        <taxon>Eukaryota</taxon>
        <taxon>Viridiplantae</taxon>
        <taxon>Streptophyta</taxon>
        <taxon>Embryophyta</taxon>
        <taxon>Tracheophyta</taxon>
        <taxon>Spermatophyta</taxon>
        <taxon>Magnoliopsida</taxon>
        <taxon>Liliopsida</taxon>
        <taxon>Zingiberales</taxon>
        <taxon>Cannaceae</taxon>
        <taxon>Canna</taxon>
    </lineage>
</organism>
<dbReference type="Proteomes" id="UP001327560">
    <property type="component" value="Chromosome 5"/>
</dbReference>
<reference evidence="2 3" key="1">
    <citation type="submission" date="2023-10" db="EMBL/GenBank/DDBJ databases">
        <title>Chromosome-scale genome assembly provides insights into flower coloration mechanisms of Canna indica.</title>
        <authorList>
            <person name="Li C."/>
        </authorList>
    </citation>
    <scope>NUCLEOTIDE SEQUENCE [LARGE SCALE GENOMIC DNA]</scope>
    <source>
        <tissue evidence="2">Flower</tissue>
    </source>
</reference>
<sequence length="359" mass="40740">MRNRVSARKCRLEFPVWGSQNSLLKCIEAEIFSMKGYWEKIEMEFKIRFKHKENWFEGKWTEEDLPNKSNFSKWLIELIAASLWNLWNNRNNCCFNNRKVGYNALFYRSIADIQWSVEPFTDSSDTNCNSLKPDVMLGKQSVCCDYKILCDAAWKSTDTNAGLGVNITDNKGSTISNICSSKSACSPLAAEVWAIWFSLTKAKELKLDRVEIHTDCLQAVNILNRKDKPPWFMYSIIRDIWLLMRSLNSCIVYHIGRNSNLIAHDLANDGYREGIRKSQSQETGGDVLRNCNFQIVSNFANSNACSSTTISVNSVLERIMGDINKGFITHGGIYCCLPEGKDCTASGPLHPFPSQVSGE</sequence>
<dbReference type="PANTHER" id="PTHR47723">
    <property type="entry name" value="OS05G0353850 PROTEIN"/>
    <property type="match status" value="1"/>
</dbReference>
<dbReference type="InterPro" id="IPR002156">
    <property type="entry name" value="RNaseH_domain"/>
</dbReference>
<accession>A0AAQ3QHZ7</accession>
<gene>
    <name evidence="2" type="ORF">Cni_G17678</name>
</gene>
<dbReference type="InterPro" id="IPR053151">
    <property type="entry name" value="RNase_H-like"/>
</dbReference>